<dbReference type="FunFam" id="3.40.5.10:FF:000003">
    <property type="entry name" value="50S ribosomal protein L9"/>
    <property type="match status" value="1"/>
</dbReference>
<dbReference type="HAMAP" id="MF_00503">
    <property type="entry name" value="Ribosomal_bL9"/>
    <property type="match status" value="1"/>
</dbReference>
<dbReference type="SUPFAM" id="SSF55653">
    <property type="entry name" value="Ribosomal protein L9 C-domain"/>
    <property type="match status" value="1"/>
</dbReference>
<evidence type="ECO:0000256" key="3">
    <source>
        <dbReference type="ARBA" id="ARBA00022884"/>
    </source>
</evidence>
<keyword evidence="5" id="KW-0687">Ribonucleoprotein</keyword>
<dbReference type="NCBIfam" id="TIGR00158">
    <property type="entry name" value="L9"/>
    <property type="match status" value="1"/>
</dbReference>
<evidence type="ECO:0000259" key="7">
    <source>
        <dbReference type="PROSITE" id="PS00651"/>
    </source>
</evidence>
<dbReference type="InterPro" id="IPR036935">
    <property type="entry name" value="Ribosomal_bL9_N_sf"/>
</dbReference>
<dbReference type="InterPro" id="IPR036791">
    <property type="entry name" value="Ribosomal_bL9_C_sf"/>
</dbReference>
<accession>E6PHW3</accession>
<evidence type="ECO:0000256" key="1">
    <source>
        <dbReference type="ARBA" id="ARBA00010605"/>
    </source>
</evidence>
<dbReference type="GO" id="GO:0003735">
    <property type="term" value="F:structural constituent of ribosome"/>
    <property type="evidence" value="ECO:0007669"/>
    <property type="project" value="InterPro"/>
</dbReference>
<dbReference type="Gene3D" id="3.40.5.10">
    <property type="entry name" value="Ribosomal protein L9, N-terminal domain"/>
    <property type="match status" value="1"/>
</dbReference>
<dbReference type="InterPro" id="IPR000244">
    <property type="entry name" value="Ribosomal_bL9"/>
</dbReference>
<dbReference type="GO" id="GO:0005840">
    <property type="term" value="C:ribosome"/>
    <property type="evidence" value="ECO:0007669"/>
    <property type="project" value="UniProtKB-KW"/>
</dbReference>
<protein>
    <recommendedName>
        <fullName evidence="6">50S ribosomal protein L9</fullName>
    </recommendedName>
</protein>
<dbReference type="AlphaFoldDB" id="E6PHW3"/>
<keyword evidence="3" id="KW-0694">RNA-binding</keyword>
<evidence type="ECO:0000256" key="2">
    <source>
        <dbReference type="ARBA" id="ARBA00022730"/>
    </source>
</evidence>
<dbReference type="InterPro" id="IPR020594">
    <property type="entry name" value="Ribosomal_bL9_bac/chp"/>
</dbReference>
<comment type="caution">
    <text evidence="8">The sequence shown here is derived from an EMBL/GenBank/DDBJ whole genome shotgun (WGS) entry which is preliminary data.</text>
</comment>
<evidence type="ECO:0000256" key="4">
    <source>
        <dbReference type="ARBA" id="ARBA00022980"/>
    </source>
</evidence>
<dbReference type="Gene3D" id="3.10.430.100">
    <property type="entry name" value="Ribosomal protein L9, C-terminal domain"/>
    <property type="match status" value="1"/>
</dbReference>
<keyword evidence="4 8" id="KW-0689">Ribosomal protein</keyword>
<feature type="domain" description="Ribosomal protein L9" evidence="7">
    <location>
        <begin position="13"/>
        <end position="40"/>
    </location>
</feature>
<organism evidence="8">
    <name type="scientific">mine drainage metagenome</name>
    <dbReference type="NCBI Taxonomy" id="410659"/>
    <lineage>
        <taxon>unclassified sequences</taxon>
        <taxon>metagenomes</taxon>
        <taxon>ecological metagenomes</taxon>
    </lineage>
</organism>
<comment type="similarity">
    <text evidence="1">Belongs to the bacterial ribosomal protein bL9 family.</text>
</comment>
<keyword evidence="2" id="KW-0699">rRNA-binding</keyword>
<dbReference type="GO" id="GO:0006412">
    <property type="term" value="P:translation"/>
    <property type="evidence" value="ECO:0007669"/>
    <property type="project" value="InterPro"/>
</dbReference>
<evidence type="ECO:0000313" key="8">
    <source>
        <dbReference type="EMBL" id="CBH76051.1"/>
    </source>
</evidence>
<proteinExistence type="inferred from homology"/>
<dbReference type="Pfam" id="PF01281">
    <property type="entry name" value="Ribosomal_L9_N"/>
    <property type="match status" value="1"/>
</dbReference>
<dbReference type="PANTHER" id="PTHR21368">
    <property type="entry name" value="50S RIBOSOMAL PROTEIN L9"/>
    <property type="match status" value="1"/>
</dbReference>
<evidence type="ECO:0000256" key="6">
    <source>
        <dbReference type="ARBA" id="ARBA00035456"/>
    </source>
</evidence>
<dbReference type="EMBL" id="CABL01000019">
    <property type="protein sequence ID" value="CBH76051.1"/>
    <property type="molecule type" value="Genomic_DNA"/>
</dbReference>
<dbReference type="InterPro" id="IPR020069">
    <property type="entry name" value="Ribosomal_bL9_C"/>
</dbReference>
<dbReference type="SUPFAM" id="SSF55658">
    <property type="entry name" value="L9 N-domain-like"/>
    <property type="match status" value="1"/>
</dbReference>
<dbReference type="PROSITE" id="PS00651">
    <property type="entry name" value="RIBOSOMAL_L9"/>
    <property type="match status" value="1"/>
</dbReference>
<dbReference type="InterPro" id="IPR009027">
    <property type="entry name" value="Ribosomal_bL9/RNase_H1_N"/>
</dbReference>
<dbReference type="GO" id="GO:0019843">
    <property type="term" value="F:rRNA binding"/>
    <property type="evidence" value="ECO:0007669"/>
    <property type="project" value="UniProtKB-KW"/>
</dbReference>
<sequence length="148" mass="15310">MKVILSQDVKSLGKTGDVVEVAEGYGRNYLLPRGLAAEASKGAIAQLGQQRAAAAKREASALADAEALAQRIADAKIAVPAKAGGNGKLFGAVTNADIAEALQRELAVDVDKHKIEIKAQIKALGSYPVEIKLHRNVTAKGTVSVVAA</sequence>
<reference evidence="8" key="1">
    <citation type="submission" date="2009-10" db="EMBL/GenBank/DDBJ databases">
        <title>Diversity of trophic interactions inside an arsenic-rich microbial ecosystem.</title>
        <authorList>
            <person name="Bertin P.N."/>
            <person name="Heinrich-Salmeron A."/>
            <person name="Pelletier E."/>
            <person name="Goulhen-Chollet F."/>
            <person name="Arsene-Ploetze F."/>
            <person name="Gallien S."/>
            <person name="Calteau A."/>
            <person name="Vallenet D."/>
            <person name="Casiot C."/>
            <person name="Chane-Woon-Ming B."/>
            <person name="Giloteaux L."/>
            <person name="Barakat M."/>
            <person name="Bonnefoy V."/>
            <person name="Bruneel O."/>
            <person name="Chandler M."/>
            <person name="Cleiss J."/>
            <person name="Duran R."/>
            <person name="Elbaz-Poulichet F."/>
            <person name="Fonknechten N."/>
            <person name="Lauga B."/>
            <person name="Mornico D."/>
            <person name="Ortet P."/>
            <person name="Schaeffer C."/>
            <person name="Siguier P."/>
            <person name="Alexander Thil Smith A."/>
            <person name="Van Dorsselaer A."/>
            <person name="Weissenbach J."/>
            <person name="Medigue C."/>
            <person name="Le Paslier D."/>
        </authorList>
    </citation>
    <scope>NUCLEOTIDE SEQUENCE</scope>
</reference>
<dbReference type="GO" id="GO:1990904">
    <property type="term" value="C:ribonucleoprotein complex"/>
    <property type="evidence" value="ECO:0007669"/>
    <property type="project" value="UniProtKB-KW"/>
</dbReference>
<dbReference type="InterPro" id="IPR020070">
    <property type="entry name" value="Ribosomal_bL9_N"/>
</dbReference>
<name>E6PHW3_9ZZZZ</name>
<dbReference type="Pfam" id="PF03948">
    <property type="entry name" value="Ribosomal_L9_C"/>
    <property type="match status" value="1"/>
</dbReference>
<evidence type="ECO:0000256" key="5">
    <source>
        <dbReference type="ARBA" id="ARBA00023274"/>
    </source>
</evidence>
<gene>
    <name evidence="8" type="primary">rplI</name>
    <name evidence="8" type="ORF">CARN1_0531</name>
</gene>